<evidence type="ECO:0000313" key="2">
    <source>
        <dbReference type="Proteomes" id="UP000005396"/>
    </source>
</evidence>
<organism evidence="1 2">
    <name type="scientific">Enterocloster bolteae (strain ATCC BAA-613 / DSM 15670 / CCUG 46953 / JCM 12243 / WAL 16351)</name>
    <name type="common">Clostridium bolteae</name>
    <dbReference type="NCBI Taxonomy" id="411902"/>
    <lineage>
        <taxon>Bacteria</taxon>
        <taxon>Bacillati</taxon>
        <taxon>Bacillota</taxon>
        <taxon>Clostridia</taxon>
        <taxon>Lachnospirales</taxon>
        <taxon>Lachnospiraceae</taxon>
        <taxon>Enterocloster</taxon>
    </lineage>
</organism>
<protein>
    <submittedName>
        <fullName evidence="1">Uncharacterized protein</fullName>
    </submittedName>
</protein>
<proteinExistence type="predicted"/>
<reference evidence="1 2" key="1">
    <citation type="submission" date="2007-08" db="EMBL/GenBank/DDBJ databases">
        <authorList>
            <person name="Fulton L."/>
            <person name="Clifton S."/>
            <person name="Fulton B."/>
            <person name="Xu J."/>
            <person name="Minx P."/>
            <person name="Pepin K.H."/>
            <person name="Johnson M."/>
            <person name="Thiruvilangam P."/>
            <person name="Bhonagiri V."/>
            <person name="Nash W.E."/>
            <person name="Mardis E.R."/>
            <person name="Wilson R.K."/>
        </authorList>
    </citation>
    <scope>NUCLEOTIDE SEQUENCE [LARGE SCALE GENOMIC DNA]</scope>
    <source>
        <strain evidence="2">ATCC BAA-613 / DSM 15670 / CCUG 46953 / JCM 12243 / WAL 16351</strain>
    </source>
</reference>
<gene>
    <name evidence="1" type="ORF">CLOBOL_05707</name>
</gene>
<accession>A8S0L4</accession>
<comment type="caution">
    <text evidence="1">The sequence shown here is derived from an EMBL/GenBank/DDBJ whole genome shotgun (WGS) entry which is preliminary data.</text>
</comment>
<reference evidence="1 2" key="2">
    <citation type="submission" date="2007-09" db="EMBL/GenBank/DDBJ databases">
        <title>Draft genome sequence of Clostridium bolteae (ATCC BAA-613).</title>
        <authorList>
            <person name="Sudarsanam P."/>
            <person name="Ley R."/>
            <person name="Guruge J."/>
            <person name="Turnbaugh P.J."/>
            <person name="Mahowald M."/>
            <person name="Liep D."/>
            <person name="Gordon J."/>
        </authorList>
    </citation>
    <scope>NUCLEOTIDE SEQUENCE [LARGE SCALE GENOMIC DNA]</scope>
    <source>
        <strain evidence="2">ATCC BAA-613 / DSM 15670 / CCUG 46953 / JCM 12243 / WAL 16351</strain>
    </source>
</reference>
<dbReference type="eggNOG" id="ENOG50337U3">
    <property type="taxonomic scope" value="Bacteria"/>
</dbReference>
<dbReference type="PaxDb" id="411902-CLOBOL_05707"/>
<dbReference type="AlphaFoldDB" id="A8S0L4"/>
<name>A8S0L4_ENTBW</name>
<dbReference type="EMBL" id="ABCC02000042">
    <property type="protein sequence ID" value="EDP14100.1"/>
    <property type="molecule type" value="Genomic_DNA"/>
</dbReference>
<sequence>MLNEATIKFDVERDNSVICSSRGFFCGKNYPSTIQLVENVDIKNGDWLIDTTTNQRYYVLDAHPIIVGGQPVDWMVKYQTELEYKQQLNVNNNSTTINIHSVNGNSAIGSQANVVFNIGSNLSDIEAIIEKLSPTEQTEANELLTILKDTTESNHPILVEGALSKFSNLIKKHSDLLIAIGGWAVQLLIGTK</sequence>
<dbReference type="HOGENOM" id="CLU_1383328_0_0_9"/>
<evidence type="ECO:0000313" key="1">
    <source>
        <dbReference type="EMBL" id="EDP14100.1"/>
    </source>
</evidence>
<dbReference type="Proteomes" id="UP000005396">
    <property type="component" value="Unassembled WGS sequence"/>
</dbReference>